<dbReference type="AlphaFoldDB" id="A0A0A9ENX8"/>
<reference evidence="1" key="2">
    <citation type="journal article" date="2015" name="Data Brief">
        <title>Shoot transcriptome of the giant reed, Arundo donax.</title>
        <authorList>
            <person name="Barrero R.A."/>
            <person name="Guerrero F.D."/>
            <person name="Moolhuijzen P."/>
            <person name="Goolsby J.A."/>
            <person name="Tidwell J."/>
            <person name="Bellgard S.E."/>
            <person name="Bellgard M.I."/>
        </authorList>
    </citation>
    <scope>NUCLEOTIDE SEQUENCE</scope>
    <source>
        <tissue evidence="1">Shoot tissue taken approximately 20 cm above the soil surface</tissue>
    </source>
</reference>
<accession>A0A0A9ENX8</accession>
<proteinExistence type="predicted"/>
<organism evidence="1">
    <name type="scientific">Arundo donax</name>
    <name type="common">Giant reed</name>
    <name type="synonym">Donax arundinaceus</name>
    <dbReference type="NCBI Taxonomy" id="35708"/>
    <lineage>
        <taxon>Eukaryota</taxon>
        <taxon>Viridiplantae</taxon>
        <taxon>Streptophyta</taxon>
        <taxon>Embryophyta</taxon>
        <taxon>Tracheophyta</taxon>
        <taxon>Spermatophyta</taxon>
        <taxon>Magnoliopsida</taxon>
        <taxon>Liliopsida</taxon>
        <taxon>Poales</taxon>
        <taxon>Poaceae</taxon>
        <taxon>PACMAD clade</taxon>
        <taxon>Arundinoideae</taxon>
        <taxon>Arundineae</taxon>
        <taxon>Arundo</taxon>
    </lineage>
</organism>
<protein>
    <submittedName>
        <fullName evidence="1">Uncharacterized protein</fullName>
    </submittedName>
</protein>
<name>A0A0A9ENX8_ARUDO</name>
<sequence>MKSVEEGGEYKRGERRRRF</sequence>
<reference evidence="1" key="1">
    <citation type="submission" date="2014-09" db="EMBL/GenBank/DDBJ databases">
        <authorList>
            <person name="Magalhaes I.L.F."/>
            <person name="Oliveira U."/>
            <person name="Santos F.R."/>
            <person name="Vidigal T.H.D.A."/>
            <person name="Brescovit A.D."/>
            <person name="Santos A.J."/>
        </authorList>
    </citation>
    <scope>NUCLEOTIDE SEQUENCE</scope>
    <source>
        <tissue evidence="1">Shoot tissue taken approximately 20 cm above the soil surface</tissue>
    </source>
</reference>
<evidence type="ECO:0000313" key="1">
    <source>
        <dbReference type="EMBL" id="JAE00689.1"/>
    </source>
</evidence>
<dbReference type="EMBL" id="GBRH01197207">
    <property type="protein sequence ID" value="JAE00689.1"/>
    <property type="molecule type" value="Transcribed_RNA"/>
</dbReference>